<protein>
    <submittedName>
        <fullName evidence="1">Uncharacterized protein</fullName>
    </submittedName>
</protein>
<dbReference type="AlphaFoldDB" id="A0A4S4ESP7"/>
<organism evidence="1 2">
    <name type="scientific">Camellia sinensis var. sinensis</name>
    <name type="common">China tea</name>
    <dbReference type="NCBI Taxonomy" id="542762"/>
    <lineage>
        <taxon>Eukaryota</taxon>
        <taxon>Viridiplantae</taxon>
        <taxon>Streptophyta</taxon>
        <taxon>Embryophyta</taxon>
        <taxon>Tracheophyta</taxon>
        <taxon>Spermatophyta</taxon>
        <taxon>Magnoliopsida</taxon>
        <taxon>eudicotyledons</taxon>
        <taxon>Gunneridae</taxon>
        <taxon>Pentapetalae</taxon>
        <taxon>asterids</taxon>
        <taxon>Ericales</taxon>
        <taxon>Theaceae</taxon>
        <taxon>Camellia</taxon>
    </lineage>
</organism>
<dbReference type="Proteomes" id="UP000306102">
    <property type="component" value="Unassembled WGS sequence"/>
</dbReference>
<evidence type="ECO:0000313" key="2">
    <source>
        <dbReference type="Proteomes" id="UP000306102"/>
    </source>
</evidence>
<keyword evidence="2" id="KW-1185">Reference proteome</keyword>
<evidence type="ECO:0000313" key="1">
    <source>
        <dbReference type="EMBL" id="THG19883.1"/>
    </source>
</evidence>
<dbReference type="EMBL" id="SDRB02002233">
    <property type="protein sequence ID" value="THG19883.1"/>
    <property type="molecule type" value="Genomic_DNA"/>
</dbReference>
<gene>
    <name evidence="1" type="ORF">TEA_008298</name>
</gene>
<comment type="caution">
    <text evidence="1">The sequence shown here is derived from an EMBL/GenBank/DDBJ whole genome shotgun (WGS) entry which is preliminary data.</text>
</comment>
<name>A0A4S4ESP7_CAMSN</name>
<reference evidence="1 2" key="1">
    <citation type="journal article" date="2018" name="Proc. Natl. Acad. Sci. U.S.A.">
        <title>Draft genome sequence of Camellia sinensis var. sinensis provides insights into the evolution of the tea genome and tea quality.</title>
        <authorList>
            <person name="Wei C."/>
            <person name="Yang H."/>
            <person name="Wang S."/>
            <person name="Zhao J."/>
            <person name="Liu C."/>
            <person name="Gao L."/>
            <person name="Xia E."/>
            <person name="Lu Y."/>
            <person name="Tai Y."/>
            <person name="She G."/>
            <person name="Sun J."/>
            <person name="Cao H."/>
            <person name="Tong W."/>
            <person name="Gao Q."/>
            <person name="Li Y."/>
            <person name="Deng W."/>
            <person name="Jiang X."/>
            <person name="Wang W."/>
            <person name="Chen Q."/>
            <person name="Zhang S."/>
            <person name="Li H."/>
            <person name="Wu J."/>
            <person name="Wang P."/>
            <person name="Li P."/>
            <person name="Shi C."/>
            <person name="Zheng F."/>
            <person name="Jian J."/>
            <person name="Huang B."/>
            <person name="Shan D."/>
            <person name="Shi M."/>
            <person name="Fang C."/>
            <person name="Yue Y."/>
            <person name="Li F."/>
            <person name="Li D."/>
            <person name="Wei S."/>
            <person name="Han B."/>
            <person name="Jiang C."/>
            <person name="Yin Y."/>
            <person name="Xia T."/>
            <person name="Zhang Z."/>
            <person name="Bennetzen J.L."/>
            <person name="Zhao S."/>
            <person name="Wan X."/>
        </authorList>
    </citation>
    <scope>NUCLEOTIDE SEQUENCE [LARGE SCALE GENOMIC DNA]</scope>
    <source>
        <strain evidence="2">cv. Shuchazao</strain>
        <tissue evidence="1">Leaf</tissue>
    </source>
</reference>
<accession>A0A4S4ESP7</accession>
<sequence length="139" mass="14351">MLEPSLMVGSSAGGVSACQLGLCYWSCIGSWLSAVKMAASLGGCYVGLLCSGSDSALSDWTAMLSSGLICWTALIGIHARDVGAPSLEEAVKCRPTGRKSWLGTGTAMSLIVEHTTTRADKAAIDVAHPNMTIPSMLEA</sequence>
<proteinExistence type="predicted"/>